<sequence>MKRIIILIISYMSVVIQLYCDTTVDFRLFTSSYAYNGENTCWEYTRTTLTYFENFTAGDFDIQFNDLINLKIGVSVFFPFTSELPKGIRFFPIVTMQISNEYVSFRMGTLTGGHNLPAPIRDPLIDMTPVVRSTPDNTLIAKGPESYKYDEPFTHGFYEYGASFEWFKAGGRGELYMNWQIQHNAKHRERFDVGVIYWLDFINLWTPYIALHYWHNGGHEYPLVAGTPAITENYTGAVGINSKQLSILYMMSYNIPDRDNNVTKFGHGLFLRGNIPVLNWFEIEPIAFVSFFYINRKHQFISVEGDPFYRVPFYFGLNIKREFVFDNGISLTLALNNGLFLTEDNKVGGRYDQELKFDFTYLVPIKKVTNPPAESEKIKV</sequence>
<name>A0A5C8ELH4_9SPIR</name>
<protein>
    <submittedName>
        <fullName evidence="1">Uncharacterized protein</fullName>
    </submittedName>
</protein>
<dbReference type="Proteomes" id="UP000325002">
    <property type="component" value="Unassembled WGS sequence"/>
</dbReference>
<dbReference type="RefSeq" id="WP_147778365.1">
    <property type="nucleotide sequence ID" value="NZ_SAYD01000018.1"/>
</dbReference>
<accession>A0A5C8ELH4</accession>
<proteinExistence type="predicted"/>
<evidence type="ECO:0000313" key="2">
    <source>
        <dbReference type="Proteomes" id="UP000325002"/>
    </source>
</evidence>
<comment type="caution">
    <text evidence="1">The sequence shown here is derived from an EMBL/GenBank/DDBJ whole genome shotgun (WGS) entry which is preliminary data.</text>
</comment>
<reference evidence="1 2" key="1">
    <citation type="journal article" date="1992" name="Lakartidningen">
        <title>[Penicillin V and not amoxicillin is the first choice preparation in acute otitis].</title>
        <authorList>
            <person name="Kamme C."/>
            <person name="Lundgren K."/>
            <person name="Prellner K."/>
        </authorList>
    </citation>
    <scope>NUCLEOTIDE SEQUENCE [LARGE SCALE GENOMIC DNA]</scope>
    <source>
        <strain evidence="1 2">PC3997IV</strain>
    </source>
</reference>
<dbReference type="EMBL" id="SAYD01000018">
    <property type="protein sequence ID" value="TXJ38616.1"/>
    <property type="molecule type" value="Genomic_DNA"/>
</dbReference>
<gene>
    <name evidence="1" type="ORF">EPJ81_05620</name>
</gene>
<evidence type="ECO:0000313" key="1">
    <source>
        <dbReference type="EMBL" id="TXJ38616.1"/>
    </source>
</evidence>
<organism evidence="1 2">
    <name type="scientific">Brachyspira aalborgi</name>
    <dbReference type="NCBI Taxonomy" id="29522"/>
    <lineage>
        <taxon>Bacteria</taxon>
        <taxon>Pseudomonadati</taxon>
        <taxon>Spirochaetota</taxon>
        <taxon>Spirochaetia</taxon>
        <taxon>Brachyspirales</taxon>
        <taxon>Brachyspiraceae</taxon>
        <taxon>Brachyspira</taxon>
    </lineage>
</organism>
<dbReference type="AlphaFoldDB" id="A0A5C8ELH4"/>